<gene>
    <name evidence="3" type="ORF">K9V48_00015</name>
</gene>
<dbReference type="PANTHER" id="PTHR33542:SF3">
    <property type="entry name" value="SIROHYDROCHLORIN FERROCHELATASE, CHLOROPLASTIC"/>
    <property type="match status" value="1"/>
</dbReference>
<evidence type="ECO:0000313" key="4">
    <source>
        <dbReference type="Proteomes" id="UP001165287"/>
    </source>
</evidence>
<dbReference type="EMBL" id="JAIQUM010000001">
    <property type="protein sequence ID" value="MBZ5748669.1"/>
    <property type="molecule type" value="Genomic_DNA"/>
</dbReference>
<protein>
    <submittedName>
        <fullName evidence="3">Sirohydrochlorin chelatase</fullName>
    </submittedName>
</protein>
<dbReference type="InterPro" id="IPR002762">
    <property type="entry name" value="CbiX-like"/>
</dbReference>
<comment type="caution">
    <text evidence="3">The sequence shown here is derived from an EMBL/GenBank/DDBJ whole genome shotgun (WGS) entry which is preliminary data.</text>
</comment>
<dbReference type="InterPro" id="IPR050963">
    <property type="entry name" value="Sirohydro_Cobaltochel/CbiX"/>
</dbReference>
<dbReference type="RefSeq" id="WP_224135681.1">
    <property type="nucleotide sequence ID" value="NZ_JAIQUM010000001.1"/>
</dbReference>
<organism evidence="3 4">
    <name type="scientific">Metabacillus rhizolycopersici</name>
    <dbReference type="NCBI Taxonomy" id="2875709"/>
    <lineage>
        <taxon>Bacteria</taxon>
        <taxon>Bacillati</taxon>
        <taxon>Bacillota</taxon>
        <taxon>Bacilli</taxon>
        <taxon>Bacillales</taxon>
        <taxon>Bacillaceae</taxon>
        <taxon>Metabacillus</taxon>
    </lineage>
</organism>
<sequence>MKQAVLYICHGSRVPEARTEAIHFIDKVKPKVHASIQEVSFLELADPSIEVSFSRCVEQGATHIAVVPLLLLTASHAKRDIPKELAHIMEKYPDIRVTYGKPIGVDNKLAYMLQDKMNEKSEIQPSSIAILVGRGSSDQDVVRDLNEISSILYKKSNLGQVYPCFLTAATPKFDQLIEDIFHSNEKSIYVIPYLIFTGLLKREIDQTIKKYDWGNRHIEVCSYLGPHPILLDLFLERVNEAILNKDDKFTFRKGLNDASTTF</sequence>
<dbReference type="Gene3D" id="3.40.50.1400">
    <property type="match status" value="2"/>
</dbReference>
<evidence type="ECO:0000256" key="2">
    <source>
        <dbReference type="ARBA" id="ARBA00023239"/>
    </source>
</evidence>
<proteinExistence type="predicted"/>
<dbReference type="Proteomes" id="UP001165287">
    <property type="component" value="Unassembled WGS sequence"/>
</dbReference>
<accession>A0ABS7UKF3</accession>
<evidence type="ECO:0000313" key="3">
    <source>
        <dbReference type="EMBL" id="MBZ5748669.1"/>
    </source>
</evidence>
<name>A0ABS7UKF3_9BACI</name>
<keyword evidence="2" id="KW-0456">Lyase</keyword>
<dbReference type="PANTHER" id="PTHR33542">
    <property type="entry name" value="SIROHYDROCHLORIN FERROCHELATASE, CHLOROPLASTIC"/>
    <property type="match status" value="1"/>
</dbReference>
<dbReference type="Pfam" id="PF01903">
    <property type="entry name" value="CbiX"/>
    <property type="match status" value="2"/>
</dbReference>
<reference evidence="3" key="1">
    <citation type="submission" date="2024-05" db="EMBL/GenBank/DDBJ databases">
        <title>Metabacillus sp. nov., isolated from the rhizosphere soil of tomato plants.</title>
        <authorList>
            <person name="Ma R."/>
        </authorList>
    </citation>
    <scope>NUCLEOTIDE SEQUENCE</scope>
    <source>
        <strain evidence="3">DBTR6</strain>
    </source>
</reference>
<keyword evidence="4" id="KW-1185">Reference proteome</keyword>
<keyword evidence="1" id="KW-0479">Metal-binding</keyword>
<dbReference type="SUPFAM" id="SSF53800">
    <property type="entry name" value="Chelatase"/>
    <property type="match status" value="1"/>
</dbReference>
<dbReference type="CDD" id="cd03414">
    <property type="entry name" value="CbiX_SirB_C"/>
    <property type="match status" value="1"/>
</dbReference>
<evidence type="ECO:0000256" key="1">
    <source>
        <dbReference type="ARBA" id="ARBA00022723"/>
    </source>
</evidence>
<dbReference type="CDD" id="cd03416">
    <property type="entry name" value="CbiX_SirB_N"/>
    <property type="match status" value="1"/>
</dbReference>